<dbReference type="Pfam" id="PF00080">
    <property type="entry name" value="Sod_Cu"/>
    <property type="match status" value="1"/>
</dbReference>
<evidence type="ECO:0000313" key="7">
    <source>
        <dbReference type="Proteomes" id="UP001615550"/>
    </source>
</evidence>
<keyword evidence="7" id="KW-1185">Reference proteome</keyword>
<comment type="catalytic activity">
    <reaction evidence="2">
        <text>2 superoxide + 2 H(+) = H2O2 + O2</text>
        <dbReference type="Rhea" id="RHEA:20696"/>
        <dbReference type="ChEBI" id="CHEBI:15378"/>
        <dbReference type="ChEBI" id="CHEBI:15379"/>
        <dbReference type="ChEBI" id="CHEBI:16240"/>
        <dbReference type="ChEBI" id="CHEBI:18421"/>
        <dbReference type="EC" id="1.15.1.1"/>
    </reaction>
</comment>
<feature type="signal peptide" evidence="4">
    <location>
        <begin position="1"/>
        <end position="25"/>
    </location>
</feature>
<dbReference type="PANTHER" id="PTHR10003">
    <property type="entry name" value="SUPEROXIDE DISMUTASE CU-ZN -RELATED"/>
    <property type="match status" value="1"/>
</dbReference>
<keyword evidence="4" id="KW-0732">Signal</keyword>
<evidence type="ECO:0000256" key="2">
    <source>
        <dbReference type="RuleBase" id="RU000393"/>
    </source>
</evidence>
<sequence length="166" mass="16949">MNKIKYKGVFALGVLALLGASISHAATVTSEVTNTAGAVLGKIIFEDSKFGLLVKPQLSGLPAGARGFHIHQHPDCGDHAMKAGGHLDPAATNSHQGPYGQGHLGDLPVLVVDSKGMANTPTVAPRLTTRDIQGHSVMIHEGGDNYSDNPALGGGGARIGCGKISA</sequence>
<reference evidence="6 7" key="1">
    <citation type="submission" date="2024-08" db="EMBL/GenBank/DDBJ databases">
        <title>Draft Genome Sequence of Legionella lytica strain DSB2004, Isolated From a Fire Sprinkler System.</title>
        <authorList>
            <person name="Everhart A.D."/>
            <person name="Kidane D.T."/>
            <person name="Farone A.L."/>
            <person name="Farone M.B."/>
        </authorList>
    </citation>
    <scope>NUCLEOTIDE SEQUENCE [LARGE SCALE GENOMIC DNA]</scope>
    <source>
        <strain evidence="6 7">DSB2004</strain>
    </source>
</reference>
<dbReference type="EMBL" id="JBGORX010000001">
    <property type="protein sequence ID" value="MFJ1266981.1"/>
    <property type="molecule type" value="Genomic_DNA"/>
</dbReference>
<dbReference type="SUPFAM" id="SSF49329">
    <property type="entry name" value="Cu,Zn superoxide dismutase-like"/>
    <property type="match status" value="1"/>
</dbReference>
<comment type="cofactor">
    <cofactor evidence="2">
        <name>Cu cation</name>
        <dbReference type="ChEBI" id="CHEBI:23378"/>
    </cofactor>
    <text evidence="2">Binds 1 copper ion per subunit.</text>
</comment>
<keyword evidence="2" id="KW-0479">Metal-binding</keyword>
<dbReference type="Gene3D" id="2.60.40.200">
    <property type="entry name" value="Superoxide dismutase, copper/zinc binding domain"/>
    <property type="match status" value="1"/>
</dbReference>
<evidence type="ECO:0000259" key="5">
    <source>
        <dbReference type="Pfam" id="PF00080"/>
    </source>
</evidence>
<name>A0ABW8D537_9GAMM</name>
<keyword evidence="2" id="KW-0186">Copper</keyword>
<evidence type="ECO:0000313" key="6">
    <source>
        <dbReference type="EMBL" id="MFJ1266981.1"/>
    </source>
</evidence>
<dbReference type="Proteomes" id="UP001615550">
    <property type="component" value="Unassembled WGS sequence"/>
</dbReference>
<accession>A0ABW8D537</accession>
<comment type="function">
    <text evidence="2">Destroys radicals which are normally produced within the cells and which are toxic to biological systems.</text>
</comment>
<organism evidence="6 7">
    <name type="scientific">Legionella lytica</name>
    <dbReference type="NCBI Taxonomy" id="96232"/>
    <lineage>
        <taxon>Bacteria</taxon>
        <taxon>Pseudomonadati</taxon>
        <taxon>Pseudomonadota</taxon>
        <taxon>Gammaproteobacteria</taxon>
        <taxon>Legionellales</taxon>
        <taxon>Legionellaceae</taxon>
        <taxon>Legionella</taxon>
    </lineage>
</organism>
<dbReference type="InterPro" id="IPR018152">
    <property type="entry name" value="SOD_Cu/Zn_BS"/>
</dbReference>
<dbReference type="RefSeq" id="WP_400185452.1">
    <property type="nucleotide sequence ID" value="NZ_JBGORX010000001.1"/>
</dbReference>
<dbReference type="InterPro" id="IPR036423">
    <property type="entry name" value="SOD-like_Cu/Zn_dom_sf"/>
</dbReference>
<dbReference type="PROSITE" id="PS00332">
    <property type="entry name" value="SOD_CU_ZN_2"/>
    <property type="match status" value="1"/>
</dbReference>
<feature type="domain" description="Superoxide dismutase copper/zinc binding" evidence="5">
    <location>
        <begin position="40"/>
        <end position="164"/>
    </location>
</feature>
<keyword evidence="2" id="KW-0560">Oxidoreductase</keyword>
<dbReference type="PRINTS" id="PR00068">
    <property type="entry name" value="CUZNDISMTASE"/>
</dbReference>
<feature type="region of interest" description="Disordered" evidence="3">
    <location>
        <begin position="79"/>
        <end position="99"/>
    </location>
</feature>
<comment type="caution">
    <text evidence="6">The sequence shown here is derived from an EMBL/GenBank/DDBJ whole genome shotgun (WGS) entry which is preliminary data.</text>
</comment>
<gene>
    <name evidence="6" type="ORF">ACD661_00260</name>
</gene>
<evidence type="ECO:0000256" key="3">
    <source>
        <dbReference type="SAM" id="MobiDB-lite"/>
    </source>
</evidence>
<dbReference type="EC" id="1.15.1.1" evidence="2"/>
<feature type="chain" id="PRO_5047464143" description="Superoxide dismutase [Cu-Zn]" evidence="4">
    <location>
        <begin position="26"/>
        <end position="166"/>
    </location>
</feature>
<evidence type="ECO:0000256" key="4">
    <source>
        <dbReference type="SAM" id="SignalP"/>
    </source>
</evidence>
<protein>
    <recommendedName>
        <fullName evidence="2">Superoxide dismutase [Cu-Zn]</fullName>
        <ecNumber evidence="2">1.15.1.1</ecNumber>
    </recommendedName>
</protein>
<dbReference type="PROSITE" id="PS00087">
    <property type="entry name" value="SOD_CU_ZN_1"/>
    <property type="match status" value="1"/>
</dbReference>
<comment type="cofactor">
    <cofactor evidence="2">
        <name>Zn(2+)</name>
        <dbReference type="ChEBI" id="CHEBI:29105"/>
    </cofactor>
    <text evidence="2">Binds 1 zinc ion per subunit.</text>
</comment>
<dbReference type="InterPro" id="IPR024134">
    <property type="entry name" value="SOD_Cu/Zn_/chaperone"/>
</dbReference>
<comment type="similarity">
    <text evidence="1 2">Belongs to the Cu-Zn superoxide dismutase family.</text>
</comment>
<evidence type="ECO:0000256" key="1">
    <source>
        <dbReference type="ARBA" id="ARBA00010457"/>
    </source>
</evidence>
<dbReference type="InterPro" id="IPR001424">
    <property type="entry name" value="SOD_Cu_Zn_dom"/>
</dbReference>
<keyword evidence="2" id="KW-0862">Zinc</keyword>
<proteinExistence type="inferred from homology"/>